<protein>
    <submittedName>
        <fullName evidence="1">Uncharacterized protein</fullName>
    </submittedName>
</protein>
<sequence length="225" mass="25378">MNMELTAARTRIDELANQNIRATEGITSLRNQHLDNATGSQNGLGSFSMPWSGPPLPNYPRPPFLGVASQPMLAMPPTMSILTMPMPTFHHNVDATDSSQRNDFQNSRSDRAHRSVQAIDVYRVDPTSISEVSVNATSRPQLWLTKCGLDESYGLYTNLTKYPPENFEDVRARTLAYMRVEDDAAFRRKHSNNKKPLSVKKPEFKTKTTSKSESSRQISNVRFDK</sequence>
<reference evidence="2" key="1">
    <citation type="journal article" date="2022" name="Mol. Ecol. Resour.">
        <title>The genomes of chicory, endive, great burdock and yacon provide insights into Asteraceae palaeo-polyploidization history and plant inulin production.</title>
        <authorList>
            <person name="Fan W."/>
            <person name="Wang S."/>
            <person name="Wang H."/>
            <person name="Wang A."/>
            <person name="Jiang F."/>
            <person name="Liu H."/>
            <person name="Zhao H."/>
            <person name="Xu D."/>
            <person name="Zhang Y."/>
        </authorList>
    </citation>
    <scope>NUCLEOTIDE SEQUENCE [LARGE SCALE GENOMIC DNA]</scope>
    <source>
        <strain evidence="2">cv. Niubang</strain>
    </source>
</reference>
<dbReference type="EMBL" id="CM042049">
    <property type="protein sequence ID" value="KAI3746326.1"/>
    <property type="molecule type" value="Genomic_DNA"/>
</dbReference>
<gene>
    <name evidence="1" type="ORF">L6452_08754</name>
</gene>
<reference evidence="1 2" key="2">
    <citation type="journal article" date="2022" name="Mol. Ecol. Resour.">
        <title>The genomes of chicory, endive, great burdock and yacon provide insights into Asteraceae paleo-polyploidization history and plant inulin production.</title>
        <authorList>
            <person name="Fan W."/>
            <person name="Wang S."/>
            <person name="Wang H."/>
            <person name="Wang A."/>
            <person name="Jiang F."/>
            <person name="Liu H."/>
            <person name="Zhao H."/>
            <person name="Xu D."/>
            <person name="Zhang Y."/>
        </authorList>
    </citation>
    <scope>NUCLEOTIDE SEQUENCE [LARGE SCALE GENOMIC DNA]</scope>
    <source>
        <strain evidence="2">cv. Niubang</strain>
    </source>
</reference>
<organism evidence="1 2">
    <name type="scientific">Arctium lappa</name>
    <name type="common">Greater burdock</name>
    <name type="synonym">Lappa major</name>
    <dbReference type="NCBI Taxonomy" id="4217"/>
    <lineage>
        <taxon>Eukaryota</taxon>
        <taxon>Viridiplantae</taxon>
        <taxon>Streptophyta</taxon>
        <taxon>Embryophyta</taxon>
        <taxon>Tracheophyta</taxon>
        <taxon>Spermatophyta</taxon>
        <taxon>Magnoliopsida</taxon>
        <taxon>eudicotyledons</taxon>
        <taxon>Gunneridae</taxon>
        <taxon>Pentapetalae</taxon>
        <taxon>asterids</taxon>
        <taxon>campanulids</taxon>
        <taxon>Asterales</taxon>
        <taxon>Asteraceae</taxon>
        <taxon>Carduoideae</taxon>
        <taxon>Cardueae</taxon>
        <taxon>Arctiinae</taxon>
        <taxon>Arctium</taxon>
    </lineage>
</organism>
<evidence type="ECO:0000313" key="2">
    <source>
        <dbReference type="Proteomes" id="UP001055879"/>
    </source>
</evidence>
<proteinExistence type="predicted"/>
<evidence type="ECO:0000313" key="1">
    <source>
        <dbReference type="EMBL" id="KAI3746326.1"/>
    </source>
</evidence>
<dbReference type="Proteomes" id="UP001055879">
    <property type="component" value="Linkage Group LG03"/>
</dbReference>
<comment type="caution">
    <text evidence="1">The sequence shown here is derived from an EMBL/GenBank/DDBJ whole genome shotgun (WGS) entry which is preliminary data.</text>
</comment>
<name>A0ACB9DIK6_ARCLA</name>
<keyword evidence="2" id="KW-1185">Reference proteome</keyword>
<accession>A0ACB9DIK6</accession>